<keyword evidence="4" id="KW-0508">mRNA splicing</keyword>
<dbReference type="STRING" id="796925.A0A137NTS2"/>
<evidence type="ECO:0000256" key="4">
    <source>
        <dbReference type="ARBA" id="ARBA00023187"/>
    </source>
</evidence>
<evidence type="ECO:0000256" key="3">
    <source>
        <dbReference type="ARBA" id="ARBA00022664"/>
    </source>
</evidence>
<dbReference type="EMBL" id="KQ964777">
    <property type="protein sequence ID" value="KXN66024.1"/>
    <property type="molecule type" value="Genomic_DNA"/>
</dbReference>
<feature type="compositionally biased region" description="Basic and acidic residues" evidence="5">
    <location>
        <begin position="83"/>
        <end position="92"/>
    </location>
</feature>
<comment type="similarity">
    <text evidence="2">Belongs to the CWC15 family.</text>
</comment>
<keyword evidence="3" id="KW-0507">mRNA processing</keyword>
<dbReference type="InterPro" id="IPR006973">
    <property type="entry name" value="Cwf_Cwc_15"/>
</dbReference>
<dbReference type="PANTHER" id="PTHR12718:SF2">
    <property type="entry name" value="SPLICEOSOME-ASSOCIATED PROTEIN CWC15 HOMOLOG"/>
    <property type="match status" value="1"/>
</dbReference>
<organism evidence="6 7">
    <name type="scientific">Conidiobolus coronatus (strain ATCC 28846 / CBS 209.66 / NRRL 28638)</name>
    <name type="common">Delacroixia coronata</name>
    <dbReference type="NCBI Taxonomy" id="796925"/>
    <lineage>
        <taxon>Eukaryota</taxon>
        <taxon>Fungi</taxon>
        <taxon>Fungi incertae sedis</taxon>
        <taxon>Zoopagomycota</taxon>
        <taxon>Entomophthoromycotina</taxon>
        <taxon>Entomophthoromycetes</taxon>
        <taxon>Entomophthorales</taxon>
        <taxon>Ancylistaceae</taxon>
        <taxon>Conidiobolus</taxon>
    </lineage>
</organism>
<keyword evidence="7" id="KW-1185">Reference proteome</keyword>
<dbReference type="GO" id="GO:0071013">
    <property type="term" value="C:catalytic step 2 spliceosome"/>
    <property type="evidence" value="ECO:0007669"/>
    <property type="project" value="TreeGrafter"/>
</dbReference>
<feature type="region of interest" description="Disordered" evidence="5">
    <location>
        <begin position="1"/>
        <end position="49"/>
    </location>
</feature>
<dbReference type="GO" id="GO:0071014">
    <property type="term" value="C:post-mRNA release spliceosomal complex"/>
    <property type="evidence" value="ECO:0007669"/>
    <property type="project" value="EnsemblFungi"/>
</dbReference>
<dbReference type="PANTHER" id="PTHR12718">
    <property type="entry name" value="CELL CYCLE CONTROL PROTEIN CWF15"/>
    <property type="match status" value="1"/>
</dbReference>
<evidence type="ECO:0000256" key="1">
    <source>
        <dbReference type="ARBA" id="ARBA00003777"/>
    </source>
</evidence>
<comment type="function">
    <text evidence="1">Involved in pre-mRNA splicing.</text>
</comment>
<feature type="region of interest" description="Disordered" evidence="5">
    <location>
        <begin position="62"/>
        <end position="135"/>
    </location>
</feature>
<feature type="compositionally biased region" description="Basic and acidic residues" evidence="5">
    <location>
        <begin position="25"/>
        <end position="35"/>
    </location>
</feature>
<dbReference type="AlphaFoldDB" id="A0A137NTS2"/>
<dbReference type="GO" id="GO:0045292">
    <property type="term" value="P:mRNA cis splicing, via spliceosome"/>
    <property type="evidence" value="ECO:0007669"/>
    <property type="project" value="TreeGrafter"/>
</dbReference>
<evidence type="ECO:0000313" key="6">
    <source>
        <dbReference type="EMBL" id="KXN66024.1"/>
    </source>
</evidence>
<dbReference type="GO" id="GO:0003723">
    <property type="term" value="F:RNA binding"/>
    <property type="evidence" value="ECO:0007669"/>
    <property type="project" value="EnsemblFungi"/>
</dbReference>
<accession>A0A137NTS2</accession>
<gene>
    <name evidence="6" type="ORF">CONCODRAFT_80614</name>
</gene>
<dbReference type="GO" id="GO:0000974">
    <property type="term" value="C:Prp19 complex"/>
    <property type="evidence" value="ECO:0007669"/>
    <property type="project" value="EnsemblFungi"/>
</dbReference>
<evidence type="ECO:0000313" key="7">
    <source>
        <dbReference type="Proteomes" id="UP000070444"/>
    </source>
</evidence>
<evidence type="ECO:0000256" key="5">
    <source>
        <dbReference type="SAM" id="MobiDB-lite"/>
    </source>
</evidence>
<sequence length="227" mass="26557">MTTAARPTFDPARGKENKNPTLQHSARDLASETKLKFRQPGQTTEDEIGNLDLKEQLLQAEREHFQKKQASEQKQAAFQQRLTNEDLKRLEDAADEDADESDSDSLPESDDENLNSDSDLNDSDDDDENAELMRELEKIRQERAIEKERQELEKLEKEKADNEERAILGNPLLFNSDKKNFSVKRRWDEDVIFKNQARGTEDKKPKRFINDLLRSDFHRKFMSKYIQ</sequence>
<proteinExistence type="inferred from homology"/>
<dbReference type="OMA" id="KYREHGQ"/>
<evidence type="ECO:0000256" key="2">
    <source>
        <dbReference type="ARBA" id="ARBA00006644"/>
    </source>
</evidence>
<feature type="compositionally biased region" description="Acidic residues" evidence="5">
    <location>
        <begin position="93"/>
        <end position="130"/>
    </location>
</feature>
<feature type="compositionally biased region" description="Basic and acidic residues" evidence="5">
    <location>
        <begin position="62"/>
        <end position="71"/>
    </location>
</feature>
<reference evidence="6 7" key="1">
    <citation type="journal article" date="2015" name="Genome Biol. Evol.">
        <title>Phylogenomic analyses indicate that early fungi evolved digesting cell walls of algal ancestors of land plants.</title>
        <authorList>
            <person name="Chang Y."/>
            <person name="Wang S."/>
            <person name="Sekimoto S."/>
            <person name="Aerts A.L."/>
            <person name="Choi C."/>
            <person name="Clum A."/>
            <person name="LaButti K.M."/>
            <person name="Lindquist E.A."/>
            <person name="Yee Ngan C."/>
            <person name="Ohm R.A."/>
            <person name="Salamov A.A."/>
            <person name="Grigoriev I.V."/>
            <person name="Spatafora J.W."/>
            <person name="Berbee M.L."/>
        </authorList>
    </citation>
    <scope>NUCLEOTIDE SEQUENCE [LARGE SCALE GENOMIC DNA]</scope>
    <source>
        <strain evidence="6 7">NRRL 28638</strain>
    </source>
</reference>
<dbReference type="OrthoDB" id="30179at2759"/>
<dbReference type="Pfam" id="PF04889">
    <property type="entry name" value="Cwf_Cwc_15"/>
    <property type="match status" value="1"/>
</dbReference>
<dbReference type="Proteomes" id="UP000070444">
    <property type="component" value="Unassembled WGS sequence"/>
</dbReference>
<protein>
    <submittedName>
        <fullName evidence="6">Cwf15/Cwc15 cell cycle control protein</fullName>
    </submittedName>
</protein>
<name>A0A137NTS2_CONC2</name>